<evidence type="ECO:0000259" key="3">
    <source>
        <dbReference type="PROSITE" id="PS51387"/>
    </source>
</evidence>
<dbReference type="InterPro" id="IPR036318">
    <property type="entry name" value="FAD-bd_PCMH-like_sf"/>
</dbReference>
<dbReference type="SMART" id="SM01092">
    <property type="entry name" value="CO_deh_flav_C"/>
    <property type="match status" value="1"/>
</dbReference>
<dbReference type="GO" id="GO:0016491">
    <property type="term" value="F:oxidoreductase activity"/>
    <property type="evidence" value="ECO:0007669"/>
    <property type="project" value="InterPro"/>
</dbReference>
<dbReference type="InterPro" id="IPR016166">
    <property type="entry name" value="FAD-bd_PCMH"/>
</dbReference>
<dbReference type="InterPro" id="IPR002346">
    <property type="entry name" value="Mopterin_DH_FAD-bd"/>
</dbReference>
<evidence type="ECO:0000313" key="4">
    <source>
        <dbReference type="EMBL" id="SHM50424.1"/>
    </source>
</evidence>
<dbReference type="SUPFAM" id="SSF55447">
    <property type="entry name" value="CO dehydrogenase flavoprotein C-terminal domain-like"/>
    <property type="match status" value="1"/>
</dbReference>
<sequence length="277" mass="29104">MTQYLRPQTLPEALAALQANPELRIVAGGTDIYPSLAEDVQHANLLDITGLSALRDITRPQGGLRIGALATWSDLQAADLGPAFLALQEAGREVGSPQIQNAATVVGNLCNASPAADGTVALMALGAEVEIAGPEGQRRLRLEAFVTGVRRVDLNKGEIVTALHLPALPGRSAFVKLGTRKYLVISIAMVAAYVQLDASSRIARAAIAVGSCAPVAQRLRALEAALVGTRAKDLTSAVRPELIEGLTPITDVRGEAAYREAVVPVLVRRALARCMDP</sequence>
<dbReference type="Pfam" id="PF00941">
    <property type="entry name" value="FAD_binding_5"/>
    <property type="match status" value="1"/>
</dbReference>
<dbReference type="EMBL" id="FRCB01000008">
    <property type="protein sequence ID" value="SHM50424.1"/>
    <property type="molecule type" value="Genomic_DNA"/>
</dbReference>
<proteinExistence type="predicted"/>
<accession>A0A1M7JBS0</accession>
<dbReference type="SUPFAM" id="SSF56176">
    <property type="entry name" value="FAD-binding/transporter-associated domain-like"/>
    <property type="match status" value="1"/>
</dbReference>
<feature type="domain" description="FAD-binding PCMH-type" evidence="3">
    <location>
        <begin position="1"/>
        <end position="170"/>
    </location>
</feature>
<dbReference type="InterPro" id="IPR051312">
    <property type="entry name" value="Diverse_Substr_Oxidored"/>
</dbReference>
<reference evidence="4 5" key="1">
    <citation type="submission" date="2016-11" db="EMBL/GenBank/DDBJ databases">
        <authorList>
            <person name="Varghese N."/>
            <person name="Submissions S."/>
        </authorList>
    </citation>
    <scope>NUCLEOTIDE SEQUENCE [LARGE SCALE GENOMIC DNA]</scope>
    <source>
        <strain evidence="4 5">DSM 28249</strain>
    </source>
</reference>
<dbReference type="InterPro" id="IPR036683">
    <property type="entry name" value="CO_DH_flav_C_dom_sf"/>
</dbReference>
<organism evidence="4 5">
    <name type="scientific">Roseovarius litoreus</name>
    <dbReference type="NCBI Taxonomy" id="1155722"/>
    <lineage>
        <taxon>Bacteria</taxon>
        <taxon>Pseudomonadati</taxon>
        <taxon>Pseudomonadota</taxon>
        <taxon>Alphaproteobacteria</taxon>
        <taxon>Rhodobacterales</taxon>
        <taxon>Roseobacteraceae</taxon>
        <taxon>Roseovarius</taxon>
    </lineage>
</organism>
<dbReference type="InterPro" id="IPR016169">
    <property type="entry name" value="FAD-bd_PCMH_sub2"/>
</dbReference>
<dbReference type="GO" id="GO:0071949">
    <property type="term" value="F:FAD binding"/>
    <property type="evidence" value="ECO:0007669"/>
    <property type="project" value="InterPro"/>
</dbReference>
<dbReference type="Gene3D" id="3.30.390.50">
    <property type="entry name" value="CO dehydrogenase flavoprotein, C-terminal domain"/>
    <property type="match status" value="1"/>
</dbReference>
<dbReference type="Proteomes" id="UP000322545">
    <property type="component" value="Unassembled WGS sequence"/>
</dbReference>
<keyword evidence="2" id="KW-0274">FAD</keyword>
<name>A0A1M7JBS0_9RHOB</name>
<dbReference type="Gene3D" id="3.30.43.10">
    <property type="entry name" value="Uridine Diphospho-n-acetylenolpyruvylglucosamine Reductase, domain 2"/>
    <property type="match status" value="1"/>
</dbReference>
<keyword evidence="1" id="KW-0285">Flavoprotein</keyword>
<dbReference type="PANTHER" id="PTHR42659">
    <property type="entry name" value="XANTHINE DEHYDROGENASE SUBUNIT C-RELATED"/>
    <property type="match status" value="1"/>
</dbReference>
<evidence type="ECO:0000256" key="2">
    <source>
        <dbReference type="ARBA" id="ARBA00022827"/>
    </source>
</evidence>
<dbReference type="InterPro" id="IPR016167">
    <property type="entry name" value="FAD-bd_PCMH_sub1"/>
</dbReference>
<dbReference type="AlphaFoldDB" id="A0A1M7JBS0"/>
<dbReference type="PANTHER" id="PTHR42659:SF9">
    <property type="entry name" value="XANTHINE DEHYDROGENASE FAD-BINDING SUBUNIT XDHB-RELATED"/>
    <property type="match status" value="1"/>
</dbReference>
<evidence type="ECO:0000256" key="1">
    <source>
        <dbReference type="ARBA" id="ARBA00022630"/>
    </source>
</evidence>
<dbReference type="InterPro" id="IPR005107">
    <property type="entry name" value="CO_DH_flav_C"/>
</dbReference>
<dbReference type="PROSITE" id="PS51387">
    <property type="entry name" value="FAD_PCMH"/>
    <property type="match status" value="1"/>
</dbReference>
<keyword evidence="5" id="KW-1185">Reference proteome</keyword>
<gene>
    <name evidence="4" type="ORF">SAMN05443432_108122</name>
</gene>
<evidence type="ECO:0000313" key="5">
    <source>
        <dbReference type="Proteomes" id="UP000322545"/>
    </source>
</evidence>
<protein>
    <submittedName>
        <fullName evidence="4">CO or xanthine dehydrogenase, FAD-binding subunit</fullName>
    </submittedName>
</protein>
<dbReference type="Pfam" id="PF03450">
    <property type="entry name" value="CO_deh_flav_C"/>
    <property type="match status" value="1"/>
</dbReference>
<dbReference type="Gene3D" id="3.30.465.10">
    <property type="match status" value="1"/>
</dbReference>